<evidence type="ECO:0000313" key="10">
    <source>
        <dbReference type="Proteomes" id="UP000031668"/>
    </source>
</evidence>
<dbReference type="SMART" id="SM00355">
    <property type="entry name" value="ZnF_C2H2"/>
    <property type="match status" value="3"/>
</dbReference>
<dbReference type="AlphaFoldDB" id="A0A0C2N7Z9"/>
<keyword evidence="10" id="KW-1185">Reference proteome</keyword>
<proteinExistence type="predicted"/>
<keyword evidence="6" id="KW-0539">Nucleus</keyword>
<dbReference type="PANTHER" id="PTHR23235">
    <property type="entry name" value="KRUEPPEL-LIKE TRANSCRIPTION FACTOR"/>
    <property type="match status" value="1"/>
</dbReference>
<keyword evidence="4 7" id="KW-0863">Zinc-finger</keyword>
<evidence type="ECO:0000256" key="1">
    <source>
        <dbReference type="ARBA" id="ARBA00004123"/>
    </source>
</evidence>
<name>A0A0C2N7Z9_THEKT</name>
<reference evidence="9 10" key="1">
    <citation type="journal article" date="2014" name="Genome Biol. Evol.">
        <title>The genome of the myxosporean Thelohanellus kitauei shows adaptations to nutrient acquisition within its fish host.</title>
        <authorList>
            <person name="Yang Y."/>
            <person name="Xiong J."/>
            <person name="Zhou Z."/>
            <person name="Huo F."/>
            <person name="Miao W."/>
            <person name="Ran C."/>
            <person name="Liu Y."/>
            <person name="Zhang J."/>
            <person name="Feng J."/>
            <person name="Wang M."/>
            <person name="Wang M."/>
            <person name="Wang L."/>
            <person name="Yao B."/>
        </authorList>
    </citation>
    <scope>NUCLEOTIDE SEQUENCE [LARGE SCALE GENOMIC DNA]</scope>
    <source>
        <strain evidence="9">Wuqing</strain>
    </source>
</reference>
<dbReference type="GO" id="GO:0000981">
    <property type="term" value="F:DNA-binding transcription factor activity, RNA polymerase II-specific"/>
    <property type="evidence" value="ECO:0007669"/>
    <property type="project" value="TreeGrafter"/>
</dbReference>
<dbReference type="PROSITE" id="PS00028">
    <property type="entry name" value="ZINC_FINGER_C2H2_1"/>
    <property type="match status" value="3"/>
</dbReference>
<feature type="domain" description="C2H2-type" evidence="8">
    <location>
        <begin position="231"/>
        <end position="260"/>
    </location>
</feature>
<organism evidence="9 10">
    <name type="scientific">Thelohanellus kitauei</name>
    <name type="common">Myxosporean</name>
    <dbReference type="NCBI Taxonomy" id="669202"/>
    <lineage>
        <taxon>Eukaryota</taxon>
        <taxon>Metazoa</taxon>
        <taxon>Cnidaria</taxon>
        <taxon>Myxozoa</taxon>
        <taxon>Myxosporea</taxon>
        <taxon>Bivalvulida</taxon>
        <taxon>Platysporina</taxon>
        <taxon>Myxobolidae</taxon>
        <taxon>Thelohanellus</taxon>
    </lineage>
</organism>
<dbReference type="Gene3D" id="3.30.160.60">
    <property type="entry name" value="Classic Zinc Finger"/>
    <property type="match status" value="3"/>
</dbReference>
<protein>
    <submittedName>
        <fullName evidence="9">Krueppel-like factor 3</fullName>
    </submittedName>
</protein>
<evidence type="ECO:0000256" key="5">
    <source>
        <dbReference type="ARBA" id="ARBA00022833"/>
    </source>
</evidence>
<evidence type="ECO:0000256" key="7">
    <source>
        <dbReference type="PROSITE-ProRule" id="PRU00042"/>
    </source>
</evidence>
<dbReference type="Proteomes" id="UP000031668">
    <property type="component" value="Unassembled WGS sequence"/>
</dbReference>
<evidence type="ECO:0000256" key="2">
    <source>
        <dbReference type="ARBA" id="ARBA00022723"/>
    </source>
</evidence>
<dbReference type="GO" id="GO:0005634">
    <property type="term" value="C:nucleus"/>
    <property type="evidence" value="ECO:0007669"/>
    <property type="project" value="UniProtKB-SubCell"/>
</dbReference>
<feature type="domain" description="C2H2-type" evidence="8">
    <location>
        <begin position="201"/>
        <end position="230"/>
    </location>
</feature>
<dbReference type="InterPro" id="IPR013087">
    <property type="entry name" value="Znf_C2H2_type"/>
</dbReference>
<evidence type="ECO:0000313" key="9">
    <source>
        <dbReference type="EMBL" id="KII72460.1"/>
    </source>
</evidence>
<comment type="caution">
    <text evidence="9">The sequence shown here is derived from an EMBL/GenBank/DDBJ whole genome shotgun (WGS) entry which is preliminary data.</text>
</comment>
<evidence type="ECO:0000256" key="3">
    <source>
        <dbReference type="ARBA" id="ARBA00022737"/>
    </source>
</evidence>
<evidence type="ECO:0000259" key="8">
    <source>
        <dbReference type="PROSITE" id="PS50157"/>
    </source>
</evidence>
<dbReference type="Pfam" id="PF00096">
    <property type="entry name" value="zf-C2H2"/>
    <property type="match status" value="3"/>
</dbReference>
<dbReference type="GO" id="GO:0008270">
    <property type="term" value="F:zinc ion binding"/>
    <property type="evidence" value="ECO:0007669"/>
    <property type="project" value="UniProtKB-KW"/>
</dbReference>
<dbReference type="PANTHER" id="PTHR23235:SF156">
    <property type="entry name" value="KRUPPEL-LIKE FACTOR 18"/>
    <property type="match status" value="1"/>
</dbReference>
<keyword evidence="2" id="KW-0479">Metal-binding</keyword>
<keyword evidence="3" id="KW-0677">Repeat</keyword>
<dbReference type="FunFam" id="3.30.160.60:FF:000018">
    <property type="entry name" value="Krueppel-like factor 15"/>
    <property type="match status" value="1"/>
</dbReference>
<gene>
    <name evidence="9" type="ORF">RF11_07050</name>
</gene>
<dbReference type="PROSITE" id="PS50157">
    <property type="entry name" value="ZINC_FINGER_C2H2_2"/>
    <property type="match status" value="3"/>
</dbReference>
<dbReference type="GO" id="GO:0000978">
    <property type="term" value="F:RNA polymerase II cis-regulatory region sequence-specific DNA binding"/>
    <property type="evidence" value="ECO:0007669"/>
    <property type="project" value="TreeGrafter"/>
</dbReference>
<keyword evidence="5" id="KW-0862">Zinc</keyword>
<feature type="domain" description="C2H2-type" evidence="8">
    <location>
        <begin position="261"/>
        <end position="284"/>
    </location>
</feature>
<evidence type="ECO:0000256" key="6">
    <source>
        <dbReference type="ARBA" id="ARBA00023242"/>
    </source>
</evidence>
<comment type="subcellular location">
    <subcellularLocation>
        <location evidence="1">Nucleus</location>
    </subcellularLocation>
</comment>
<accession>A0A0C2N7Z9</accession>
<dbReference type="SUPFAM" id="SSF57667">
    <property type="entry name" value="beta-beta-alpha zinc fingers"/>
    <property type="match status" value="2"/>
</dbReference>
<dbReference type="FunFam" id="3.30.160.60:FF:001155">
    <property type="entry name" value="Zinc finger 30C"/>
    <property type="match status" value="1"/>
</dbReference>
<dbReference type="OrthoDB" id="4748970at2759"/>
<dbReference type="FunFam" id="3.30.160.60:FF:000125">
    <property type="entry name" value="Putative zinc finger protein 143"/>
    <property type="match status" value="1"/>
</dbReference>
<dbReference type="InterPro" id="IPR036236">
    <property type="entry name" value="Znf_C2H2_sf"/>
</dbReference>
<dbReference type="EMBL" id="JWZT01001204">
    <property type="protein sequence ID" value="KII72460.1"/>
    <property type="molecule type" value="Genomic_DNA"/>
</dbReference>
<sequence length="284" mass="33219">MVWTFPRQNENYFLDQQESATYFENFPSPEGDTSLIVTMKPNTPNNAEAFEALPCNPTTLLTMNQHSDRISTAEFNRNQYIEQHQPIHNMWVQSTYTPNFQDFTPHPSGQFIINPGIHQNYRFPASRIERFSSPVDNTPHQTFEHGRTFFPTHSYFDLPQTCPIDSPGTWYPSPRLPLTEDHRLVPNGDDVQKKDVELRPFLCNYQGCGKCYKKKSHLKTHERSHTNEKPFVCSWAGCTWKFARSDELTRHTRRHTNEKPFVCSFCGKRFARSDHLNAHKKRHA</sequence>
<evidence type="ECO:0000256" key="4">
    <source>
        <dbReference type="ARBA" id="ARBA00022771"/>
    </source>
</evidence>